<feature type="region of interest" description="Disordered" evidence="1">
    <location>
        <begin position="146"/>
        <end position="194"/>
    </location>
</feature>
<keyword evidence="3" id="KW-1185">Reference proteome</keyword>
<comment type="caution">
    <text evidence="2">The sequence shown here is derived from an EMBL/GenBank/DDBJ whole genome shotgun (WGS) entry which is preliminary data.</text>
</comment>
<name>A0ABQ5KCQ6_9EUKA</name>
<evidence type="ECO:0000313" key="2">
    <source>
        <dbReference type="EMBL" id="GKT29697.1"/>
    </source>
</evidence>
<evidence type="ECO:0000313" key="3">
    <source>
        <dbReference type="Proteomes" id="UP001057375"/>
    </source>
</evidence>
<evidence type="ECO:0000256" key="1">
    <source>
        <dbReference type="SAM" id="MobiDB-lite"/>
    </source>
</evidence>
<feature type="non-terminal residue" evidence="2">
    <location>
        <position position="259"/>
    </location>
</feature>
<protein>
    <submittedName>
        <fullName evidence="2">Uncharacterized protein</fullName>
    </submittedName>
</protein>
<accession>A0ABQ5KCQ6</accession>
<feature type="compositionally biased region" description="Basic and acidic residues" evidence="1">
    <location>
        <begin position="157"/>
        <end position="167"/>
    </location>
</feature>
<proteinExistence type="predicted"/>
<gene>
    <name evidence="2" type="ORF">ADUPG1_001255</name>
</gene>
<feature type="region of interest" description="Disordered" evidence="1">
    <location>
        <begin position="1"/>
        <end position="21"/>
    </location>
</feature>
<sequence>DSCSSQSHTVSSGTVNFPKPGATLCKQVATKITGSTLIPDTERSDMVAALPNNSPRKFILSVFHEIWRKENPPPQHDGSEDTPELDREGRTRTFSNRTDHTRKTPKKRKHALVKCAKRSIYGCKEVIASIFFTTLLLASATFSNLTGGGRKSGTSDGPKDLTEEQLAKRKRVSQELAEGNYKGARSKMEQEWSETPPNLQLEAAIERHPKAEHELTWDNIDTKLSELSHDETFKITPTDVSNYVQTIRGTTSGGISRVS</sequence>
<feature type="compositionally biased region" description="Basic and acidic residues" evidence="1">
    <location>
        <begin position="84"/>
        <end position="102"/>
    </location>
</feature>
<dbReference type="Proteomes" id="UP001057375">
    <property type="component" value="Unassembled WGS sequence"/>
</dbReference>
<feature type="compositionally biased region" description="Polar residues" evidence="1">
    <location>
        <begin position="1"/>
        <end position="15"/>
    </location>
</feature>
<dbReference type="EMBL" id="BQXS01000945">
    <property type="protein sequence ID" value="GKT29697.1"/>
    <property type="molecule type" value="Genomic_DNA"/>
</dbReference>
<organism evidence="2 3">
    <name type="scientific">Aduncisulcus paluster</name>
    <dbReference type="NCBI Taxonomy" id="2918883"/>
    <lineage>
        <taxon>Eukaryota</taxon>
        <taxon>Metamonada</taxon>
        <taxon>Carpediemonas-like organisms</taxon>
        <taxon>Aduncisulcus</taxon>
    </lineage>
</organism>
<feature type="region of interest" description="Disordered" evidence="1">
    <location>
        <begin position="69"/>
        <end position="109"/>
    </location>
</feature>
<feature type="non-terminal residue" evidence="2">
    <location>
        <position position="1"/>
    </location>
</feature>
<reference evidence="2" key="1">
    <citation type="submission" date="2022-03" db="EMBL/GenBank/DDBJ databases">
        <title>Draft genome sequence of Aduncisulcus paluster, a free-living microaerophilic Fornicata.</title>
        <authorList>
            <person name="Yuyama I."/>
            <person name="Kume K."/>
            <person name="Tamura T."/>
            <person name="Inagaki Y."/>
            <person name="Hashimoto T."/>
        </authorList>
    </citation>
    <scope>NUCLEOTIDE SEQUENCE</scope>
    <source>
        <strain evidence="2">NY0171</strain>
    </source>
</reference>